<evidence type="ECO:0000256" key="2">
    <source>
        <dbReference type="ARBA" id="ARBA00008914"/>
    </source>
</evidence>
<evidence type="ECO:0000256" key="5">
    <source>
        <dbReference type="ARBA" id="ARBA00022989"/>
    </source>
</evidence>
<evidence type="ECO:0000256" key="4">
    <source>
        <dbReference type="ARBA" id="ARBA00022692"/>
    </source>
</evidence>
<dbReference type="InterPro" id="IPR006665">
    <property type="entry name" value="OmpA-like"/>
</dbReference>
<dbReference type="Pfam" id="PF13677">
    <property type="entry name" value="MotB_plug"/>
    <property type="match status" value="1"/>
</dbReference>
<evidence type="ECO:0000256" key="7">
    <source>
        <dbReference type="PROSITE-ProRule" id="PRU00473"/>
    </source>
</evidence>
<dbReference type="PANTHER" id="PTHR30329:SF21">
    <property type="entry name" value="LIPOPROTEIN YIAD-RELATED"/>
    <property type="match status" value="1"/>
</dbReference>
<dbReference type="InterPro" id="IPR025713">
    <property type="entry name" value="MotB-like_N_dom"/>
</dbReference>
<dbReference type="Pfam" id="PF00691">
    <property type="entry name" value="OmpA"/>
    <property type="match status" value="1"/>
</dbReference>
<accession>A0A7C4RNZ3</accession>
<gene>
    <name evidence="10" type="ORF">ENS29_05985</name>
</gene>
<dbReference type="CDD" id="cd07185">
    <property type="entry name" value="OmpA_C-like"/>
    <property type="match status" value="1"/>
</dbReference>
<proteinExistence type="inferred from homology"/>
<evidence type="ECO:0000256" key="6">
    <source>
        <dbReference type="ARBA" id="ARBA00023136"/>
    </source>
</evidence>
<protein>
    <submittedName>
        <fullName evidence="10">Type VI secretion system protein TssL</fullName>
    </submittedName>
</protein>
<dbReference type="EMBL" id="DSUH01000135">
    <property type="protein sequence ID" value="HGU32388.1"/>
    <property type="molecule type" value="Genomic_DNA"/>
</dbReference>
<dbReference type="SUPFAM" id="SSF103088">
    <property type="entry name" value="OmpA-like"/>
    <property type="match status" value="1"/>
</dbReference>
<name>A0A7C4RNZ3_9BACT</name>
<reference evidence="10" key="1">
    <citation type="journal article" date="2020" name="mSystems">
        <title>Genome- and Community-Level Interaction Insights into Carbon Utilization and Element Cycling Functions of Hydrothermarchaeota in Hydrothermal Sediment.</title>
        <authorList>
            <person name="Zhou Z."/>
            <person name="Liu Y."/>
            <person name="Xu W."/>
            <person name="Pan J."/>
            <person name="Luo Z.H."/>
            <person name="Li M."/>
        </authorList>
    </citation>
    <scope>NUCLEOTIDE SEQUENCE [LARGE SCALE GENOMIC DNA]</scope>
    <source>
        <strain evidence="10">SpSt-477</strain>
    </source>
</reference>
<dbReference type="InterPro" id="IPR050330">
    <property type="entry name" value="Bact_OuterMem_StrucFunc"/>
</dbReference>
<dbReference type="PANTHER" id="PTHR30329">
    <property type="entry name" value="STATOR ELEMENT OF FLAGELLAR MOTOR COMPLEX"/>
    <property type="match status" value="1"/>
</dbReference>
<organism evidence="10">
    <name type="scientific">Desulfatirhabdium butyrativorans</name>
    <dbReference type="NCBI Taxonomy" id="340467"/>
    <lineage>
        <taxon>Bacteria</taxon>
        <taxon>Pseudomonadati</taxon>
        <taxon>Thermodesulfobacteriota</taxon>
        <taxon>Desulfobacteria</taxon>
        <taxon>Desulfobacterales</taxon>
        <taxon>Desulfatirhabdiaceae</taxon>
        <taxon>Desulfatirhabdium</taxon>
    </lineage>
</organism>
<dbReference type="PROSITE" id="PS51123">
    <property type="entry name" value="OMPA_2"/>
    <property type="match status" value="1"/>
</dbReference>
<dbReference type="Gene3D" id="3.30.1330.60">
    <property type="entry name" value="OmpA-like domain"/>
    <property type="match status" value="1"/>
</dbReference>
<keyword evidence="4 8" id="KW-0812">Transmembrane</keyword>
<dbReference type="InterPro" id="IPR036737">
    <property type="entry name" value="OmpA-like_sf"/>
</dbReference>
<dbReference type="AlphaFoldDB" id="A0A7C4RNZ3"/>
<dbReference type="GO" id="GO:0005886">
    <property type="term" value="C:plasma membrane"/>
    <property type="evidence" value="ECO:0007669"/>
    <property type="project" value="UniProtKB-SubCell"/>
</dbReference>
<evidence type="ECO:0000256" key="8">
    <source>
        <dbReference type="SAM" id="Phobius"/>
    </source>
</evidence>
<comment type="caution">
    <text evidence="10">The sequence shown here is derived from an EMBL/GenBank/DDBJ whole genome shotgun (WGS) entry which is preliminary data.</text>
</comment>
<feature type="domain" description="OmpA-like" evidence="9">
    <location>
        <begin position="121"/>
        <end position="242"/>
    </location>
</feature>
<keyword evidence="3" id="KW-1003">Cell membrane</keyword>
<keyword evidence="5 8" id="KW-1133">Transmembrane helix</keyword>
<evidence type="ECO:0000256" key="3">
    <source>
        <dbReference type="ARBA" id="ARBA00022475"/>
    </source>
</evidence>
<evidence type="ECO:0000256" key="1">
    <source>
        <dbReference type="ARBA" id="ARBA00004162"/>
    </source>
</evidence>
<sequence length="243" mass="27206">MSDDEPIQKKEEGGAPEWVVTFGDLMSLLLCFFVLLLSFSETSRAKYKQVAGSLKEAFGIQRKIKVFDSPKGESMIAKDFDKEFNLKPALEEDIASLKFSETEIIRRTKELGQYVDTEVKGNKFIIRLQGETTFDSGKANIRSDMIPILRMVGEILKYAKGDIVIAGHTDNIPIHSSLYPSNLELSIARAVSVTQFLISNGFVQPERVSTMGFGEYRPLAPNDTSIGRAKNRRVEIILTDLFS</sequence>
<comment type="similarity">
    <text evidence="2">Belongs to the MotB family.</text>
</comment>
<feature type="transmembrane region" description="Helical" evidence="8">
    <location>
        <begin position="18"/>
        <end position="39"/>
    </location>
</feature>
<keyword evidence="6 7" id="KW-0472">Membrane</keyword>
<evidence type="ECO:0000313" key="10">
    <source>
        <dbReference type="EMBL" id="HGU32388.1"/>
    </source>
</evidence>
<comment type="subcellular location">
    <subcellularLocation>
        <location evidence="1">Cell membrane</location>
        <topology evidence="1">Single-pass membrane protein</topology>
    </subcellularLocation>
</comment>
<evidence type="ECO:0000259" key="9">
    <source>
        <dbReference type="PROSITE" id="PS51123"/>
    </source>
</evidence>